<dbReference type="InterPro" id="IPR011990">
    <property type="entry name" value="TPR-like_helical_dom_sf"/>
</dbReference>
<keyword evidence="4" id="KW-1185">Reference proteome</keyword>
<dbReference type="Gene3D" id="1.20.1280.50">
    <property type="match status" value="1"/>
</dbReference>
<name>A0AAX4HA44_9ASCO</name>
<feature type="domain" description="F-box" evidence="2">
    <location>
        <begin position="208"/>
        <end position="255"/>
    </location>
</feature>
<dbReference type="Pfam" id="PF12937">
    <property type="entry name" value="F-box-like"/>
    <property type="match status" value="1"/>
</dbReference>
<accession>A0AAX4HA44</accession>
<dbReference type="PANTHER" id="PTHR13318">
    <property type="entry name" value="PARTNER OF PAIRED, ISOFORM B-RELATED"/>
    <property type="match status" value="1"/>
</dbReference>
<gene>
    <name evidence="3" type="ORF">PUMCH_002733</name>
</gene>
<sequence length="715" mass="81745">MDLEEEVLDEKSKLAVLHFRSGSYTKAAELFSELVRSMDGYSETYLASARTRYNLSERPIVGSLIHPKLLQVLDQRAATWEKLKDPQRAFRDAKKMISLDPTSCKAYLRLGKLYLKEGKELEAYKTYQRGVFTIERAIEKLGLEVLPKLIAQLKEQYRKLNRELKAKKESSVNVAQQIEQKRTQQRRLDEVIPAKRPKKDTTPQRNPLDPFQILPFEIVEHIFRQVPGKDLFKCHLVCKGWYTGLTHMPKLYRDSFVLRHRVNAREYFSGLQLMHRIEKNLALPSLRLIRLGATRDVDNLGYILESIITEKTLRIKRLEIVNLDMNIDLLFQKLQKKDFERRGLESIESLKLGINTSIYESKPLLELFPNLQRLEILCLDCKLRGSSYKTLLQSKEYNHLMYTAGQRIESNICSLTLVNNPGLIEANQPGVQVGSLTFLASPPLLDVRYPELEEYTLVGYAITPARYGLLFSHLLSASELLRALYFEQVEGLTLHDFLQFICVAKPRCKLKTLTVRNATADEALIETFNVLDFGCLSELKCLDIYDSSISNKSLLKLLELANQEGALEHINLGHPEKIALTNDRRSMGGDKLDFSVLLQAVPNLQSLVLCEQDLDNYSMRQFATDLSRVRGASWSLQYLDLSFCQGIDGVGLMSLLGGNIPRVKTLVLDGLDINIQTLNYCVKKGLVGEIKCDPQKQKWIQYGVNSRIIPNLSKR</sequence>
<dbReference type="GO" id="GO:0019005">
    <property type="term" value="C:SCF ubiquitin ligase complex"/>
    <property type="evidence" value="ECO:0007669"/>
    <property type="project" value="TreeGrafter"/>
</dbReference>
<dbReference type="Gene3D" id="3.80.10.10">
    <property type="entry name" value="Ribonuclease Inhibitor"/>
    <property type="match status" value="1"/>
</dbReference>
<dbReference type="Gene3D" id="1.25.40.10">
    <property type="entry name" value="Tetratricopeptide repeat domain"/>
    <property type="match status" value="1"/>
</dbReference>
<feature type="compositionally biased region" description="Basic and acidic residues" evidence="1">
    <location>
        <begin position="179"/>
        <end position="193"/>
    </location>
</feature>
<reference evidence="3 4" key="1">
    <citation type="submission" date="2023-10" db="EMBL/GenBank/DDBJ databases">
        <title>Draft Genome Sequence of Candida saopaulonensis from a very Premature Infant with Sepsis.</title>
        <authorList>
            <person name="Ning Y."/>
            <person name="Dai R."/>
            <person name="Xiao M."/>
            <person name="Xu Y."/>
            <person name="Yan Q."/>
            <person name="Zhang L."/>
        </authorList>
    </citation>
    <scope>NUCLEOTIDE SEQUENCE [LARGE SCALE GENOMIC DNA]</scope>
    <source>
        <strain evidence="3 4">19XY460</strain>
    </source>
</reference>
<dbReference type="GO" id="GO:0031146">
    <property type="term" value="P:SCF-dependent proteasomal ubiquitin-dependent protein catabolic process"/>
    <property type="evidence" value="ECO:0007669"/>
    <property type="project" value="TreeGrafter"/>
</dbReference>
<dbReference type="SUPFAM" id="SSF52047">
    <property type="entry name" value="RNI-like"/>
    <property type="match status" value="1"/>
</dbReference>
<dbReference type="GeneID" id="88173797"/>
<evidence type="ECO:0000313" key="4">
    <source>
        <dbReference type="Proteomes" id="UP001338582"/>
    </source>
</evidence>
<dbReference type="SUPFAM" id="SSF48452">
    <property type="entry name" value="TPR-like"/>
    <property type="match status" value="1"/>
</dbReference>
<organism evidence="3 4">
    <name type="scientific">Australozyma saopauloensis</name>
    <dbReference type="NCBI Taxonomy" id="291208"/>
    <lineage>
        <taxon>Eukaryota</taxon>
        <taxon>Fungi</taxon>
        <taxon>Dikarya</taxon>
        <taxon>Ascomycota</taxon>
        <taxon>Saccharomycotina</taxon>
        <taxon>Pichiomycetes</taxon>
        <taxon>Metschnikowiaceae</taxon>
        <taxon>Australozyma</taxon>
    </lineage>
</organism>
<dbReference type="SMART" id="SM00256">
    <property type="entry name" value="FBOX"/>
    <property type="match status" value="1"/>
</dbReference>
<dbReference type="SUPFAM" id="SSF81383">
    <property type="entry name" value="F-box domain"/>
    <property type="match status" value="1"/>
</dbReference>
<protein>
    <recommendedName>
        <fullName evidence="2">F-box domain-containing protein</fullName>
    </recommendedName>
</protein>
<dbReference type="InterPro" id="IPR032675">
    <property type="entry name" value="LRR_dom_sf"/>
</dbReference>
<dbReference type="Proteomes" id="UP001338582">
    <property type="component" value="Chromosome 3"/>
</dbReference>
<dbReference type="InterPro" id="IPR036047">
    <property type="entry name" value="F-box-like_dom_sf"/>
</dbReference>
<dbReference type="RefSeq" id="XP_062877802.1">
    <property type="nucleotide sequence ID" value="XM_063021732.1"/>
</dbReference>
<dbReference type="PROSITE" id="PS50181">
    <property type="entry name" value="FBOX"/>
    <property type="match status" value="1"/>
</dbReference>
<dbReference type="EMBL" id="CP138896">
    <property type="protein sequence ID" value="WPK25420.1"/>
    <property type="molecule type" value="Genomic_DNA"/>
</dbReference>
<evidence type="ECO:0000313" key="3">
    <source>
        <dbReference type="EMBL" id="WPK25420.1"/>
    </source>
</evidence>
<feature type="region of interest" description="Disordered" evidence="1">
    <location>
        <begin position="179"/>
        <end position="206"/>
    </location>
</feature>
<evidence type="ECO:0000259" key="2">
    <source>
        <dbReference type="PROSITE" id="PS50181"/>
    </source>
</evidence>
<dbReference type="KEGG" id="asau:88173797"/>
<evidence type="ECO:0000256" key="1">
    <source>
        <dbReference type="SAM" id="MobiDB-lite"/>
    </source>
</evidence>
<dbReference type="InterPro" id="IPR001810">
    <property type="entry name" value="F-box_dom"/>
</dbReference>
<proteinExistence type="predicted"/>
<dbReference type="AlphaFoldDB" id="A0AAX4HA44"/>